<comment type="caution">
    <text evidence="1">The sequence shown here is derived from an EMBL/GenBank/DDBJ whole genome shotgun (WGS) entry which is preliminary data.</text>
</comment>
<organism evidence="1 2">
    <name type="scientific">Adhaeribacter rhizoryzae</name>
    <dbReference type="NCBI Taxonomy" id="2607907"/>
    <lineage>
        <taxon>Bacteria</taxon>
        <taxon>Pseudomonadati</taxon>
        <taxon>Bacteroidota</taxon>
        <taxon>Cytophagia</taxon>
        <taxon>Cytophagales</taxon>
        <taxon>Hymenobacteraceae</taxon>
        <taxon>Adhaeribacter</taxon>
    </lineage>
</organism>
<evidence type="ECO:0000313" key="1">
    <source>
        <dbReference type="EMBL" id="KAA5539274.1"/>
    </source>
</evidence>
<protein>
    <recommendedName>
        <fullName evidence="3">Outer membrane protein beta-barrel domain-containing protein</fullName>
    </recommendedName>
</protein>
<dbReference type="Proteomes" id="UP000323426">
    <property type="component" value="Unassembled WGS sequence"/>
</dbReference>
<sequence>MKYALVYVLVFLGLNHLVRAQMLLPGRATGSAFIGMAYTQPTGQFRETYPSGRGKGGTFGFTVRPMAGTAPVELGATFSYLPIGIEKQPVGTGSNAYKVKTTHSLIPMHALVRLKPRRLTFATPYLDGLAGITVFNSRTKIKEDFFTSLRDEDPIVVGKQTSTVINYGLAAGVSFALNTRKSFYADLRLVYLESPLATYVKKGDVLVDQNGNATYRYSRSETRLFMFQLNLMGILKSLED</sequence>
<gene>
    <name evidence="1" type="ORF">F0145_24880</name>
</gene>
<dbReference type="EMBL" id="VWSF01000034">
    <property type="protein sequence ID" value="KAA5539274.1"/>
    <property type="molecule type" value="Genomic_DNA"/>
</dbReference>
<dbReference type="AlphaFoldDB" id="A0A5M6CVK9"/>
<keyword evidence="2" id="KW-1185">Reference proteome</keyword>
<accession>A0A5M6CVK9</accession>
<reference evidence="1 2" key="1">
    <citation type="submission" date="2019-09" db="EMBL/GenBank/DDBJ databases">
        <title>Genome sequence and assembly of Adhaeribacter sp.</title>
        <authorList>
            <person name="Chhetri G."/>
        </authorList>
    </citation>
    <scope>NUCLEOTIDE SEQUENCE [LARGE SCALE GENOMIC DNA]</scope>
    <source>
        <strain evidence="1 2">DK36</strain>
    </source>
</reference>
<evidence type="ECO:0008006" key="3">
    <source>
        <dbReference type="Google" id="ProtNLM"/>
    </source>
</evidence>
<name>A0A5M6CVK9_9BACT</name>
<proteinExistence type="predicted"/>
<dbReference type="RefSeq" id="WP_150093200.1">
    <property type="nucleotide sequence ID" value="NZ_VWSF01000034.1"/>
</dbReference>
<evidence type="ECO:0000313" key="2">
    <source>
        <dbReference type="Proteomes" id="UP000323426"/>
    </source>
</evidence>